<evidence type="ECO:0000256" key="1">
    <source>
        <dbReference type="PIRNR" id="PIRNR012524"/>
    </source>
</evidence>
<proteinExistence type="inferred from homology"/>
<feature type="domain" description="Conserved virulence factor B first S1" evidence="2">
    <location>
        <begin position="4"/>
        <end position="62"/>
    </location>
</feature>
<dbReference type="OrthoDB" id="9801597at2"/>
<dbReference type="Gene3D" id="1.10.10.10">
    <property type="entry name" value="Winged helix-like DNA-binding domain superfamily/Winged helix DNA-binding domain"/>
    <property type="match status" value="1"/>
</dbReference>
<evidence type="ECO:0000259" key="3">
    <source>
        <dbReference type="Pfam" id="PF17783"/>
    </source>
</evidence>
<dbReference type="InterPro" id="IPR039566">
    <property type="entry name" value="CvfB_S1_st"/>
</dbReference>
<dbReference type="Proteomes" id="UP000198862">
    <property type="component" value="Unassembled WGS sequence"/>
</dbReference>
<dbReference type="Pfam" id="PF13509">
    <property type="entry name" value="S1_2"/>
    <property type="match status" value="1"/>
</dbReference>
<accession>A0A1I1PQ24</accession>
<dbReference type="InterPro" id="IPR012340">
    <property type="entry name" value="NA-bd_OB-fold"/>
</dbReference>
<dbReference type="STRING" id="1123010.SAMN02745724_03473"/>
<sequence length="276" mass="30667">MITLGCFHALTINERSGEGAYLDGKNLGEVFLPLNELTEQDIAGNEVNVFVYLDSDGLTTATKKTPNAQLGDFALMRVKEINNIGAFLDWGIDKDLLVPYGEQNPKMEQGMSYLVGVYLDNASQRLCASNRYNKFIGKAEANYNFKDKVNLIIAGRTDLGYKVIVDKLHWGIVYYDQVFKSLFVGQTMPGYIKKVREDNKLDIVLEPIGIASAHTLADKIIEELNKNNGFLPLGDKSDPELIKKTFSCSKANFKRAIGGLFKKGVIAIEAKSIKLK</sequence>
<gene>
    <name evidence="4" type="ORF">SAMN02745724_03473</name>
</gene>
<dbReference type="InterPro" id="IPR036388">
    <property type="entry name" value="WH-like_DNA-bd_sf"/>
</dbReference>
<keyword evidence="5" id="KW-1185">Reference proteome</keyword>
<evidence type="ECO:0008006" key="6">
    <source>
        <dbReference type="Google" id="ProtNLM"/>
    </source>
</evidence>
<dbReference type="InterPro" id="IPR014464">
    <property type="entry name" value="CvfB_fam"/>
</dbReference>
<dbReference type="PANTHER" id="PTHR37296:SF1">
    <property type="entry name" value="CONSERVED VIRULENCE FACTOR B"/>
    <property type="match status" value="1"/>
</dbReference>
<dbReference type="InterPro" id="IPR040764">
    <property type="entry name" value="CvfB_WH"/>
</dbReference>
<evidence type="ECO:0000259" key="2">
    <source>
        <dbReference type="Pfam" id="PF13509"/>
    </source>
</evidence>
<protein>
    <recommendedName>
        <fullName evidence="6">GntR family transcriptional regulator</fullName>
    </recommendedName>
</protein>
<organism evidence="4 5">
    <name type="scientific">Pseudoalteromonas denitrificans DSM 6059</name>
    <dbReference type="NCBI Taxonomy" id="1123010"/>
    <lineage>
        <taxon>Bacteria</taxon>
        <taxon>Pseudomonadati</taxon>
        <taxon>Pseudomonadota</taxon>
        <taxon>Gammaproteobacteria</taxon>
        <taxon>Alteromonadales</taxon>
        <taxon>Pseudoalteromonadaceae</taxon>
        <taxon>Pseudoalteromonas</taxon>
    </lineage>
</organism>
<dbReference type="Pfam" id="PF17783">
    <property type="entry name" value="WHD_CvfB"/>
    <property type="match status" value="1"/>
</dbReference>
<evidence type="ECO:0000313" key="5">
    <source>
        <dbReference type="Proteomes" id="UP000198862"/>
    </source>
</evidence>
<dbReference type="AlphaFoldDB" id="A0A1I1PQ24"/>
<name>A0A1I1PQ24_9GAMM</name>
<dbReference type="PANTHER" id="PTHR37296">
    <property type="entry name" value="CONSERVED VIRULENCE FACTOR B"/>
    <property type="match status" value="1"/>
</dbReference>
<dbReference type="PIRSF" id="PIRSF012524">
    <property type="entry name" value="YitL_S1"/>
    <property type="match status" value="1"/>
</dbReference>
<comment type="similarity">
    <text evidence="1">Belongs to the CvfB family.</text>
</comment>
<dbReference type="Gene3D" id="2.40.50.140">
    <property type="entry name" value="Nucleic acid-binding proteins"/>
    <property type="match status" value="1"/>
</dbReference>
<feature type="domain" description="Conserved virulence factor B-like winged helix" evidence="3">
    <location>
        <begin position="218"/>
        <end position="275"/>
    </location>
</feature>
<dbReference type="RefSeq" id="WP_091987218.1">
    <property type="nucleotide sequence ID" value="NZ_FOLO01000032.1"/>
</dbReference>
<evidence type="ECO:0000313" key="4">
    <source>
        <dbReference type="EMBL" id="SFD09738.1"/>
    </source>
</evidence>
<reference evidence="4 5" key="1">
    <citation type="submission" date="2016-10" db="EMBL/GenBank/DDBJ databases">
        <authorList>
            <person name="de Groot N.N."/>
        </authorList>
    </citation>
    <scope>NUCLEOTIDE SEQUENCE [LARGE SCALE GENOMIC DNA]</scope>
    <source>
        <strain evidence="4 5">DSM 6059</strain>
    </source>
</reference>
<dbReference type="EMBL" id="FOLO01000032">
    <property type="protein sequence ID" value="SFD09738.1"/>
    <property type="molecule type" value="Genomic_DNA"/>
</dbReference>